<dbReference type="AlphaFoldDB" id="A0A3G6QDL4"/>
<keyword evidence="1" id="KW-0547">Nucleotide-binding</keyword>
<dbReference type="Gene3D" id="3.40.50.20">
    <property type="match status" value="1"/>
</dbReference>
<name>A0A3G6QDL4_9FLAO</name>
<evidence type="ECO:0000313" key="6">
    <source>
        <dbReference type="Proteomes" id="UP000281741"/>
    </source>
</evidence>
<protein>
    <submittedName>
        <fullName evidence="3">Biotin carboxylase</fullName>
    </submittedName>
</protein>
<dbReference type="EMBL" id="CP033912">
    <property type="protein sequence ID" value="AZA97139.1"/>
    <property type="molecule type" value="Genomic_DNA"/>
</dbReference>
<dbReference type="Proteomes" id="UP000281741">
    <property type="component" value="Chromosome"/>
</dbReference>
<dbReference type="SUPFAM" id="SSF56059">
    <property type="entry name" value="Glutathione synthetase ATP-binding domain-like"/>
    <property type="match status" value="1"/>
</dbReference>
<dbReference type="PROSITE" id="PS50975">
    <property type="entry name" value="ATP_GRASP"/>
    <property type="match status" value="1"/>
</dbReference>
<feature type="domain" description="ATP-grasp" evidence="2">
    <location>
        <begin position="134"/>
        <end position="316"/>
    </location>
</feature>
<dbReference type="KEGG" id="csha:EG350_06220"/>
<dbReference type="OrthoDB" id="783569at2"/>
<organism evidence="3 5">
    <name type="scientific">Chryseobacterium shandongense</name>
    <dbReference type="NCBI Taxonomy" id="1493872"/>
    <lineage>
        <taxon>Bacteria</taxon>
        <taxon>Pseudomonadati</taxon>
        <taxon>Bacteroidota</taxon>
        <taxon>Flavobacteriia</taxon>
        <taxon>Flavobacteriales</taxon>
        <taxon>Weeksellaceae</taxon>
        <taxon>Chryseobacterium group</taxon>
        <taxon>Chryseobacterium</taxon>
    </lineage>
</organism>
<evidence type="ECO:0000313" key="3">
    <source>
        <dbReference type="EMBL" id="AZA88596.1"/>
    </source>
</evidence>
<accession>A0A3G6QDL4</accession>
<reference evidence="5 6" key="1">
    <citation type="submission" date="2018-11" db="EMBL/GenBank/DDBJ databases">
        <title>Proposal to divide the Flavobacteriaceae and reorganize its genera based on Amino Acid Identity values calculated from whole genome sequences.</title>
        <authorList>
            <person name="Nicholson A.C."/>
            <person name="Gulvik C.A."/>
            <person name="Whitney A.M."/>
            <person name="Humrighouse B.W."/>
            <person name="Bell M."/>
            <person name="Holmes B."/>
            <person name="Steigerwalt A.G."/>
            <person name="Villarma A."/>
            <person name="Sheth M."/>
            <person name="Batra D."/>
            <person name="Pryor J."/>
            <person name="Bernardet J.-F."/>
            <person name="Hugo C."/>
            <person name="Kampfer P."/>
            <person name="Newman J."/>
            <person name="McQuiston J.R."/>
        </authorList>
    </citation>
    <scope>NUCLEOTIDE SEQUENCE [LARGE SCALE GENOMIC DNA]</scope>
    <source>
        <strain evidence="3 5">G0207</strain>
        <strain evidence="4 6">H5143</strain>
    </source>
</reference>
<dbReference type="Proteomes" id="UP000274073">
    <property type="component" value="Chromosome"/>
</dbReference>
<evidence type="ECO:0000313" key="5">
    <source>
        <dbReference type="Proteomes" id="UP000274073"/>
    </source>
</evidence>
<gene>
    <name evidence="3" type="ORF">EG349_18405</name>
    <name evidence="4" type="ORF">EG353_17110</name>
</gene>
<keyword evidence="6" id="KW-1185">Reference proteome</keyword>
<dbReference type="GO" id="GO:0005524">
    <property type="term" value="F:ATP binding"/>
    <property type="evidence" value="ECO:0007669"/>
    <property type="project" value="UniProtKB-UniRule"/>
</dbReference>
<dbReference type="RefSeq" id="WP_066434931.1">
    <property type="nucleotide sequence ID" value="NZ_CP033912.1"/>
</dbReference>
<proteinExistence type="predicted"/>
<evidence type="ECO:0000313" key="4">
    <source>
        <dbReference type="EMBL" id="AZA97139.1"/>
    </source>
</evidence>
<dbReference type="Gene3D" id="3.30.470.20">
    <property type="entry name" value="ATP-grasp fold, B domain"/>
    <property type="match status" value="1"/>
</dbReference>
<evidence type="ECO:0000256" key="1">
    <source>
        <dbReference type="PROSITE-ProRule" id="PRU00409"/>
    </source>
</evidence>
<keyword evidence="1" id="KW-0067">ATP-binding</keyword>
<evidence type="ECO:0000259" key="2">
    <source>
        <dbReference type="PROSITE" id="PS50975"/>
    </source>
</evidence>
<dbReference type="GO" id="GO:0046872">
    <property type="term" value="F:metal ion binding"/>
    <property type="evidence" value="ECO:0007669"/>
    <property type="project" value="InterPro"/>
</dbReference>
<dbReference type="InterPro" id="IPR011761">
    <property type="entry name" value="ATP-grasp"/>
</dbReference>
<sequence length="355" mass="40624">MANKKPTYCIAVTGLNAIDSPGPGFAVIRSLKEAETFNVRIIGLSYESLEPVIYLRDYVDKVYQIPLPNAGQEVLMDRLEYINSIENLDFLFPNFDAELFNFIKLEQKLDEELGIKMVLPSLEQFEARHKVNLYEYGIKYGLDVPKASMIYSTTEIPAISEKIGYPMVVKGKFYDAKVAYNLDQAKEAFGKISAQWGLPIIIQEFVHGTELNVCGIGDGDGNLLGAVPMRKLYITDKGKAWAGVSLDEEKLLKITRNMVKNTKWRGPFELEFIKSIDEDDNETYHLLEINPRFPAWCYLTTGCGQNQTEILVNMRMKRKYKKMSEYKIGKMFIRYSYDNIVNIEDFEKISTLGEL</sequence>
<dbReference type="EMBL" id="CP033915">
    <property type="protein sequence ID" value="AZA88596.1"/>
    <property type="molecule type" value="Genomic_DNA"/>
</dbReference>